<proteinExistence type="inferred from homology"/>
<dbReference type="Pfam" id="PF02913">
    <property type="entry name" value="FAD-oxidase_C"/>
    <property type="match status" value="1"/>
</dbReference>
<dbReference type="InterPro" id="IPR016167">
    <property type="entry name" value="FAD-bd_PCMH_sub1"/>
</dbReference>
<keyword evidence="5" id="KW-0560">Oxidoreductase</keyword>
<dbReference type="Pfam" id="PF01565">
    <property type="entry name" value="FAD_binding_4"/>
    <property type="match status" value="1"/>
</dbReference>
<reference evidence="7 8" key="1">
    <citation type="submission" date="2016-06" db="EMBL/GenBank/DDBJ databases">
        <title>Complete genome sequence of a deep-branching marine Gamma Proteobacterium Woeseia oceani type strain XK5.</title>
        <authorList>
            <person name="Mu D."/>
            <person name="Du Z."/>
        </authorList>
    </citation>
    <scope>NUCLEOTIDE SEQUENCE [LARGE SCALE GENOMIC DNA]</scope>
    <source>
        <strain evidence="7 8">XK5</strain>
    </source>
</reference>
<dbReference type="Gene3D" id="3.30.43.10">
    <property type="entry name" value="Uridine Diphospho-n-acetylenolpyruvylglucosamine Reductase, domain 2"/>
    <property type="match status" value="1"/>
</dbReference>
<organism evidence="7 8">
    <name type="scientific">Woeseia oceani</name>
    <dbReference type="NCBI Taxonomy" id="1548547"/>
    <lineage>
        <taxon>Bacteria</taxon>
        <taxon>Pseudomonadati</taxon>
        <taxon>Pseudomonadota</taxon>
        <taxon>Gammaproteobacteria</taxon>
        <taxon>Woeseiales</taxon>
        <taxon>Woeseiaceae</taxon>
        <taxon>Woeseia</taxon>
    </lineage>
</organism>
<dbReference type="GO" id="GO:0071949">
    <property type="term" value="F:FAD binding"/>
    <property type="evidence" value="ECO:0007669"/>
    <property type="project" value="InterPro"/>
</dbReference>
<comment type="cofactor">
    <cofactor evidence="1">
        <name>FAD</name>
        <dbReference type="ChEBI" id="CHEBI:57692"/>
    </cofactor>
</comment>
<comment type="similarity">
    <text evidence="2">Belongs to the FAD-binding oxidoreductase/transferase type 4 family.</text>
</comment>
<gene>
    <name evidence="7" type="ORF">BA177_07075</name>
</gene>
<dbReference type="Gene3D" id="3.30.465.10">
    <property type="match status" value="1"/>
</dbReference>
<dbReference type="FunFam" id="1.10.45.10:FF:000001">
    <property type="entry name" value="D-lactate dehydrogenase mitochondrial"/>
    <property type="match status" value="1"/>
</dbReference>
<evidence type="ECO:0000313" key="8">
    <source>
        <dbReference type="Proteomes" id="UP000092695"/>
    </source>
</evidence>
<dbReference type="Gene3D" id="1.10.45.10">
    <property type="entry name" value="Vanillyl-alcohol Oxidase, Chain A, domain 4"/>
    <property type="match status" value="1"/>
</dbReference>
<keyword evidence="8" id="KW-1185">Reference proteome</keyword>
<protein>
    <recommendedName>
        <fullName evidence="6">FAD-binding PCMH-type domain-containing protein</fullName>
    </recommendedName>
</protein>
<dbReference type="InterPro" id="IPR006094">
    <property type="entry name" value="Oxid_FAD_bind_N"/>
</dbReference>
<dbReference type="PROSITE" id="PS51387">
    <property type="entry name" value="FAD_PCMH"/>
    <property type="match status" value="1"/>
</dbReference>
<sequence>MDQDLRNKLAGIVGAENLLPGEVVRARPPAWNTHQPCLAHTVVLPASTGEVADVLAACYSARQSVVTYGGVTNLVQGCATTPEDLVLDLARMNAIEEIDTTALTMTAQAGLILRNAQEAADAEGLIYPVDIGARDNCTLGGNVSTNAGGSKVIRYGMTRDSVLGIEAVLADGTVLSSMNRYIKNNSGFDLKHLFIGTEGVLGVVTRVVMRLANKPQSHNVALLACNSYDDTVRVLNEVRARLGSALCGFEVMWNSFYEHVVQPKGQQAAMIAPGQYCYVLIEAMGSNPDFDDDVFAATMEALFTSGSVSDGVLAKSGQEREAMWAVRHDVEWIVSGAQNFDISLRISDVGNYVESLTRELGNALPTAHVVAFGHLGDNNLHISVVGEYSASERDVVEHHVYHLLKPYSGAISAEHGIGLEKRGWLPLSRSSNEIATMRALKRTLDPRNLLNPGKVVGTP</sequence>
<dbReference type="InterPro" id="IPR036318">
    <property type="entry name" value="FAD-bd_PCMH-like_sf"/>
</dbReference>
<evidence type="ECO:0000256" key="4">
    <source>
        <dbReference type="ARBA" id="ARBA00022827"/>
    </source>
</evidence>
<dbReference type="PANTHER" id="PTHR43716:SF1">
    <property type="entry name" value="D-2-HYDROXYGLUTARATE DEHYDROGENASE, MITOCHONDRIAL"/>
    <property type="match status" value="1"/>
</dbReference>
<dbReference type="InterPro" id="IPR016166">
    <property type="entry name" value="FAD-bd_PCMH"/>
</dbReference>
<name>A0A193LKX1_9GAMM</name>
<dbReference type="Gene3D" id="3.30.70.2740">
    <property type="match status" value="1"/>
</dbReference>
<dbReference type="KEGG" id="woc:BA177_07075"/>
<dbReference type="InterPro" id="IPR016171">
    <property type="entry name" value="Vanillyl_alc_oxidase_C-sub2"/>
</dbReference>
<dbReference type="SUPFAM" id="SSF55103">
    <property type="entry name" value="FAD-linked oxidases, C-terminal domain"/>
    <property type="match status" value="1"/>
</dbReference>
<evidence type="ECO:0000256" key="1">
    <source>
        <dbReference type="ARBA" id="ARBA00001974"/>
    </source>
</evidence>
<evidence type="ECO:0000313" key="7">
    <source>
        <dbReference type="EMBL" id="ANO53059.1"/>
    </source>
</evidence>
<dbReference type="STRING" id="1548547.BA177_07075"/>
<evidence type="ECO:0000256" key="3">
    <source>
        <dbReference type="ARBA" id="ARBA00022630"/>
    </source>
</evidence>
<dbReference type="Gene3D" id="3.30.70.2190">
    <property type="match status" value="1"/>
</dbReference>
<evidence type="ECO:0000256" key="2">
    <source>
        <dbReference type="ARBA" id="ARBA00008000"/>
    </source>
</evidence>
<keyword evidence="3" id="KW-0285">Flavoprotein</keyword>
<evidence type="ECO:0000256" key="5">
    <source>
        <dbReference type="ARBA" id="ARBA00023002"/>
    </source>
</evidence>
<dbReference type="InterPro" id="IPR004113">
    <property type="entry name" value="FAD-bd_oxidored_4_C"/>
</dbReference>
<dbReference type="InterPro" id="IPR016169">
    <property type="entry name" value="FAD-bd_PCMH_sub2"/>
</dbReference>
<accession>A0A193LKX1</accession>
<dbReference type="GO" id="GO:0016491">
    <property type="term" value="F:oxidoreductase activity"/>
    <property type="evidence" value="ECO:0007669"/>
    <property type="project" value="UniProtKB-KW"/>
</dbReference>
<feature type="domain" description="FAD-binding PCMH-type" evidence="6">
    <location>
        <begin position="35"/>
        <end position="214"/>
    </location>
</feature>
<dbReference type="Proteomes" id="UP000092695">
    <property type="component" value="Chromosome"/>
</dbReference>
<dbReference type="EMBL" id="CP016268">
    <property type="protein sequence ID" value="ANO53059.1"/>
    <property type="molecule type" value="Genomic_DNA"/>
</dbReference>
<dbReference type="PANTHER" id="PTHR43716">
    <property type="entry name" value="D-2-HYDROXYGLUTARATE DEHYDROGENASE, MITOCHONDRIAL"/>
    <property type="match status" value="1"/>
</dbReference>
<dbReference type="SUPFAM" id="SSF56176">
    <property type="entry name" value="FAD-binding/transporter-associated domain-like"/>
    <property type="match status" value="1"/>
</dbReference>
<dbReference type="GO" id="GO:0022904">
    <property type="term" value="P:respiratory electron transport chain"/>
    <property type="evidence" value="ECO:0007669"/>
    <property type="project" value="TreeGrafter"/>
</dbReference>
<dbReference type="AlphaFoldDB" id="A0A193LKX1"/>
<keyword evidence="4" id="KW-0274">FAD</keyword>
<evidence type="ECO:0000259" key="6">
    <source>
        <dbReference type="PROSITE" id="PS51387"/>
    </source>
</evidence>
<dbReference type="InterPro" id="IPR016164">
    <property type="entry name" value="FAD-linked_Oxase-like_C"/>
</dbReference>
<dbReference type="InterPro" id="IPR051264">
    <property type="entry name" value="FAD-oxidored/transferase_4"/>
</dbReference>